<feature type="region of interest" description="Disordered" evidence="2">
    <location>
        <begin position="351"/>
        <end position="375"/>
    </location>
</feature>
<evidence type="ECO:0000313" key="3">
    <source>
        <dbReference type="EMBL" id="GHC59781.1"/>
    </source>
</evidence>
<comment type="caution">
    <text evidence="3">The sequence shown here is derived from an EMBL/GenBank/DDBJ whole genome shotgun (WGS) entry which is preliminary data.</text>
</comment>
<keyword evidence="4" id="KW-1185">Reference proteome</keyword>
<evidence type="ECO:0008006" key="5">
    <source>
        <dbReference type="Google" id="ProtNLM"/>
    </source>
</evidence>
<dbReference type="InterPro" id="IPR013320">
    <property type="entry name" value="ConA-like_dom_sf"/>
</dbReference>
<sequence>MDSRFGYDLVTGTSRRIRNHANNSTLFPPQNQGIPTEVTLDNTVPRDSRALTNSNCVLALKLNESSANGLANDRFDSTRSGTYFGNPQPGVKFYGSSGVEFDGTSGITLPANAALEALTGNYEVSVWVKPSSLVGRQPILTAEPSASGGFALALDDGELLVNDWAAAAYRFTNLKLKANEWSHIHLIVRLGTNKSVKVRVNGGEVFGTSANTSTLFIGNTNTPPSNTRYYVAKVPNASDAFQGAIADLYVYRNATTAFPAIEDAELVDIIETAKEAPLNNRSAVIFRSSGRDTMQAESLNIAGQMSIFAVTRYDAPEYTDSSGDLQSVLFRSSNGNFFAQIPDPSGQVTFHWGSGTSTGSPTAPDTARGPYLSSGRDAKDQFRIWSMRSGSGSSPNEIRENGRLIASIAATSSSGFDTFSIGNDSFSSGSNPAHEIGEVILYNRRLKDVESELLNNYLAAKFGNNRPVPDLFAGDAADQGDYDYDLIGILNNGTDSHPSSTGGGLTLTDVDFLQTSGGSSGVPRNSFLAAHNQSAVKGRFLPSTVAYAVPREWFFDIRSEFTGGEVSLSFDYNVHGSSSDGFTIPPHQVHHLLYRPDRSSSYQIVATVDRTDSLVDFGNLATGPSEILKTGYYAIAYSREALSLQPTTGQTFEVRYDKNVSSTQRSGNVWRVPFEENFSFSAENAIEEAILAINAEANDGTVCHLDLTGLKLPDTATASTSNTFRIVNASFFPFLRNTLVSGPADIPAGRLVFTNSSGFLVDNGASVQIQNVFFDDCDTSNGRARALQVHSGDVFLRNCVFQNCDTGGQNGSFPTFEVNKSYNARAQSVDLSFTGRLFFGQTPGRGDDDSDSVFTYPPLYQRKSGGDGAFGVGGAAGGRFNDNGTITGNLGGAGGFGACDGAAGFENPKVGGGSAALGGAIFFYRGNLRIEACAFQNNSALGGTGGSRIRTNPDGSTTITSQAAGFGGAIFAWEEGRIESFRDSILSGNTSDNTGDNPFDAPIAGVNNGPFYGVGFPSAEILNETAVALDLLTFINPITGIVNNNAITSYQYQLYRKEGSLVKPRYDLFDSEIATDSKIASFEAALPPLKLRAANDPDSVFTQRLLLDSLNHLAAIYGIKGDSKYQTCLSAPLTNPTTNLTSEIAELTEALEFYEKGIMGYIDCLKQPVVFNAFRELVPSIPYQTYFYDDNDSYEAVPAATSAGLSGLVSWESTRYRDLALLFELLDDYGRSSNLLVETLIRRALDERIDPVSGDPLPADQAVALEVTNRNLVKLQGWGDALLSIFGDDLVLSNDNTPGLERSIANWRQALTELGTTQSFLRGETNPLGFTDDFLMLLPNSDIATATNNLKFHSFDGYIELLAPDRPGSLLKNAKDAYNDAVNSNGQFEESQEKLTTEASALIASSRARLREITGKFPEEAGFDTPWFNVGSAVWEQFQNIERAKAEITRNRIRINNLNQEIRIEIKRVEDQKGINIKRDELIIEYGDKVSKIDDQIAAIEISQDALGGITDALDPELITGGPLGLAVLGAKLFNVAAQAGAEVGKMELESQKDELATQQMKDETALDNDSLDIDSKAFIATRLLDMKELDLDSQIAASNLRQEAGRLAALLDEIQRLLNEIKVAENTIEDRVYADANQRLQVHQEYQDFLFDFTLAQQWLFFATRALEYKKNAPFNDGQRSLKTLFQIRSYPELEDYYEALISFDDATSTSDTLQNDWFSLREDSFGIEGSSTLEDAEFQENFVLVETGPRAPYYRVVFSTLRTPQGGAFFSENEFLDKIGSFKMLMTFANTPAQNRITARIRYGDVSYFRDRTVGTLNPASPDELQNEFVTYINRDWAIGNWNNGDSALLPNRYVQVRFNPISIPVRQRVEDGSTVSDDAAIAPENSFTAFRERSVAATRWELEIPVVNLSQEDLSDVKDIRIKFEHFSSPRTN</sequence>
<dbReference type="SUPFAM" id="SSF51126">
    <property type="entry name" value="Pectin lyase-like"/>
    <property type="match status" value="1"/>
</dbReference>
<evidence type="ECO:0000313" key="4">
    <source>
        <dbReference type="Proteomes" id="UP000644507"/>
    </source>
</evidence>
<proteinExistence type="predicted"/>
<dbReference type="SUPFAM" id="SSF49899">
    <property type="entry name" value="Concanavalin A-like lectins/glucanases"/>
    <property type="match status" value="1"/>
</dbReference>
<organism evidence="3 4">
    <name type="scientific">Roseibacillus persicicus</name>
    <dbReference type="NCBI Taxonomy" id="454148"/>
    <lineage>
        <taxon>Bacteria</taxon>
        <taxon>Pseudomonadati</taxon>
        <taxon>Verrucomicrobiota</taxon>
        <taxon>Verrucomicrobiia</taxon>
        <taxon>Verrucomicrobiales</taxon>
        <taxon>Verrucomicrobiaceae</taxon>
        <taxon>Roseibacillus</taxon>
    </lineage>
</organism>
<accession>A0A918TRB6</accession>
<feature type="coiled-coil region" evidence="1">
    <location>
        <begin position="1598"/>
        <end position="1628"/>
    </location>
</feature>
<evidence type="ECO:0000256" key="1">
    <source>
        <dbReference type="SAM" id="Coils"/>
    </source>
</evidence>
<keyword evidence="1" id="KW-0175">Coiled coil</keyword>
<evidence type="ECO:0000256" key="2">
    <source>
        <dbReference type="SAM" id="MobiDB-lite"/>
    </source>
</evidence>
<name>A0A918TRB6_9BACT</name>
<dbReference type="Pfam" id="PF13385">
    <property type="entry name" value="Laminin_G_3"/>
    <property type="match status" value="1"/>
</dbReference>
<reference evidence="3" key="1">
    <citation type="journal article" date="2014" name="Int. J. Syst. Evol. Microbiol.">
        <title>Complete genome sequence of Corynebacterium casei LMG S-19264T (=DSM 44701T), isolated from a smear-ripened cheese.</title>
        <authorList>
            <consortium name="US DOE Joint Genome Institute (JGI-PGF)"/>
            <person name="Walter F."/>
            <person name="Albersmeier A."/>
            <person name="Kalinowski J."/>
            <person name="Ruckert C."/>
        </authorList>
    </citation>
    <scope>NUCLEOTIDE SEQUENCE</scope>
    <source>
        <strain evidence="3">KCTC 12988</strain>
    </source>
</reference>
<feature type="compositionally biased region" description="Polar residues" evidence="2">
    <location>
        <begin position="354"/>
        <end position="363"/>
    </location>
</feature>
<feature type="coiled-coil region" evidence="1">
    <location>
        <begin position="1441"/>
        <end position="1472"/>
    </location>
</feature>
<dbReference type="Proteomes" id="UP000644507">
    <property type="component" value="Unassembled WGS sequence"/>
</dbReference>
<dbReference type="Gene3D" id="2.60.120.200">
    <property type="match status" value="1"/>
</dbReference>
<reference evidence="3" key="2">
    <citation type="submission" date="2020-09" db="EMBL/GenBank/DDBJ databases">
        <authorList>
            <person name="Sun Q."/>
            <person name="Kim S."/>
        </authorList>
    </citation>
    <scope>NUCLEOTIDE SEQUENCE</scope>
    <source>
        <strain evidence="3">KCTC 12988</strain>
    </source>
</reference>
<gene>
    <name evidence="3" type="ORF">GCM10007100_28780</name>
</gene>
<dbReference type="InterPro" id="IPR011050">
    <property type="entry name" value="Pectin_lyase_fold/virulence"/>
</dbReference>
<protein>
    <recommendedName>
        <fullName evidence="5">LamG-like jellyroll fold domain-containing protein</fullName>
    </recommendedName>
</protein>
<dbReference type="EMBL" id="BMXI01000012">
    <property type="protein sequence ID" value="GHC59781.1"/>
    <property type="molecule type" value="Genomic_DNA"/>
</dbReference>